<dbReference type="EMBL" id="ABCC02000002">
    <property type="protein sequence ID" value="EDP19524.1"/>
    <property type="molecule type" value="Genomic_DNA"/>
</dbReference>
<gene>
    <name evidence="1" type="ORF">CLOBOL_00362</name>
</gene>
<accession>A8RHA6</accession>
<dbReference type="Proteomes" id="UP000005396">
    <property type="component" value="Unassembled WGS sequence"/>
</dbReference>
<dbReference type="PaxDb" id="411902-CLOBOL_00362"/>
<evidence type="ECO:0000313" key="2">
    <source>
        <dbReference type="Proteomes" id="UP000005396"/>
    </source>
</evidence>
<comment type="caution">
    <text evidence="1">The sequence shown here is derived from an EMBL/GenBank/DDBJ whole genome shotgun (WGS) entry which is preliminary data.</text>
</comment>
<evidence type="ECO:0000313" key="1">
    <source>
        <dbReference type="EMBL" id="EDP19524.1"/>
    </source>
</evidence>
<sequence length="43" mass="4888">MRLKGCFWGGIWIKQENQEGPVNNFGANKIVTARILYAIIHIS</sequence>
<dbReference type="AlphaFoldDB" id="A8RHA6"/>
<dbReference type="HOGENOM" id="CLU_3231671_0_0_9"/>
<organism evidence="1 2">
    <name type="scientific">Enterocloster bolteae (strain ATCC BAA-613 / DSM 15670 / CCUG 46953 / JCM 12243 / WAL 16351)</name>
    <name type="common">Clostridium bolteae</name>
    <dbReference type="NCBI Taxonomy" id="411902"/>
    <lineage>
        <taxon>Bacteria</taxon>
        <taxon>Bacillati</taxon>
        <taxon>Bacillota</taxon>
        <taxon>Clostridia</taxon>
        <taxon>Lachnospirales</taxon>
        <taxon>Lachnospiraceae</taxon>
        <taxon>Enterocloster</taxon>
    </lineage>
</organism>
<proteinExistence type="predicted"/>
<name>A8RHA6_ENTBW</name>
<reference evidence="1 2" key="1">
    <citation type="submission" date="2007-08" db="EMBL/GenBank/DDBJ databases">
        <authorList>
            <person name="Fulton L."/>
            <person name="Clifton S."/>
            <person name="Fulton B."/>
            <person name="Xu J."/>
            <person name="Minx P."/>
            <person name="Pepin K.H."/>
            <person name="Johnson M."/>
            <person name="Thiruvilangam P."/>
            <person name="Bhonagiri V."/>
            <person name="Nash W.E."/>
            <person name="Mardis E.R."/>
            <person name="Wilson R.K."/>
        </authorList>
    </citation>
    <scope>NUCLEOTIDE SEQUENCE [LARGE SCALE GENOMIC DNA]</scope>
    <source>
        <strain evidence="2">ATCC BAA-613 / DSM 15670 / CCUG 46953 / JCM 12243 / WAL 16351</strain>
    </source>
</reference>
<reference evidence="1 2" key="2">
    <citation type="submission" date="2007-09" db="EMBL/GenBank/DDBJ databases">
        <title>Draft genome sequence of Clostridium bolteae (ATCC BAA-613).</title>
        <authorList>
            <person name="Sudarsanam P."/>
            <person name="Ley R."/>
            <person name="Guruge J."/>
            <person name="Turnbaugh P.J."/>
            <person name="Mahowald M."/>
            <person name="Liep D."/>
            <person name="Gordon J."/>
        </authorList>
    </citation>
    <scope>NUCLEOTIDE SEQUENCE [LARGE SCALE GENOMIC DNA]</scope>
    <source>
        <strain evidence="2">ATCC BAA-613 / DSM 15670 / CCUG 46953 / JCM 12243 / WAL 16351</strain>
    </source>
</reference>
<protein>
    <submittedName>
        <fullName evidence="1">Uncharacterized protein</fullName>
    </submittedName>
</protein>